<evidence type="ECO:0000313" key="3">
    <source>
        <dbReference type="Proteomes" id="UP001500131"/>
    </source>
</evidence>
<accession>A0AAW2ZTV1</accession>
<proteinExistence type="predicted"/>
<gene>
    <name evidence="2" type="ORF">Q4I31_008091</name>
</gene>
<organism evidence="2 3">
    <name type="scientific">Leishmania lindenbergi</name>
    <dbReference type="NCBI Taxonomy" id="651832"/>
    <lineage>
        <taxon>Eukaryota</taxon>
        <taxon>Discoba</taxon>
        <taxon>Euglenozoa</taxon>
        <taxon>Kinetoplastea</taxon>
        <taxon>Metakinetoplastina</taxon>
        <taxon>Trypanosomatida</taxon>
        <taxon>Trypanosomatidae</taxon>
        <taxon>Leishmaniinae</taxon>
        <taxon>Leishmania</taxon>
    </lineage>
</organism>
<evidence type="ECO:0000313" key="2">
    <source>
        <dbReference type="EMBL" id="KAL0492398.1"/>
    </source>
</evidence>
<name>A0AAW2ZTV1_9TRYP</name>
<comment type="caution">
    <text evidence="2">The sequence shown here is derived from an EMBL/GenBank/DDBJ whole genome shotgun (WGS) entry which is preliminary data.</text>
</comment>
<evidence type="ECO:0000256" key="1">
    <source>
        <dbReference type="SAM" id="MobiDB-lite"/>
    </source>
</evidence>
<dbReference type="Proteomes" id="UP001500131">
    <property type="component" value="Unassembled WGS sequence"/>
</dbReference>
<keyword evidence="3" id="KW-1185">Reference proteome</keyword>
<evidence type="ECO:0008006" key="4">
    <source>
        <dbReference type="Google" id="ProtNLM"/>
    </source>
</evidence>
<protein>
    <recommendedName>
        <fullName evidence="4">Zinc-ribbon domain-containing protein</fullName>
    </recommendedName>
</protein>
<feature type="compositionally biased region" description="Low complexity" evidence="1">
    <location>
        <begin position="126"/>
        <end position="142"/>
    </location>
</feature>
<sequence length="208" mass="22376">MEVTQHDIVTVSALRSRLSELQTLWNTTTKEEHLPHSRSASASKTRIAKEESYDRDVSHVEQLTYCAPHSVAQRPAKPSTPPLTSPRPFHRHSPPTMFALVDNEGGDQSCDNIVSVSPELLPSLRVSFTPRTSSTPPTGTPRARPRSVASTSPTLSPARTSHEAVTLPPIQAHVTGTAPVTCAHCGAKAARASATYCSRCGKRLAVVV</sequence>
<feature type="region of interest" description="Disordered" evidence="1">
    <location>
        <begin position="71"/>
        <end position="93"/>
    </location>
</feature>
<feature type="region of interest" description="Disordered" evidence="1">
    <location>
        <begin position="126"/>
        <end position="163"/>
    </location>
</feature>
<reference evidence="2 3" key="1">
    <citation type="submission" date="2024-02" db="EMBL/GenBank/DDBJ databases">
        <title>FIRST GENOME SEQUENCES OF Leishmania (Viannia) shawi, Leishmania (Viannia) lindenbergi AND Leishmania (Viannia) utingensis.</title>
        <authorList>
            <person name="Resadore F."/>
            <person name="Custodio M.G.F."/>
            <person name="Boite M.C."/>
            <person name="Cupolillo E."/>
            <person name="Ferreira G.E.M."/>
        </authorList>
    </citation>
    <scope>NUCLEOTIDE SEQUENCE [LARGE SCALE GENOMIC DNA]</scope>
    <source>
        <strain evidence="2 3">MHOM/BR/1966/M15733</strain>
    </source>
</reference>
<feature type="compositionally biased region" description="Polar residues" evidence="1">
    <location>
        <begin position="148"/>
        <end position="159"/>
    </location>
</feature>
<feature type="region of interest" description="Disordered" evidence="1">
    <location>
        <begin position="29"/>
        <end position="54"/>
    </location>
</feature>
<dbReference type="EMBL" id="JBAMZK010000037">
    <property type="protein sequence ID" value="KAL0492398.1"/>
    <property type="molecule type" value="Genomic_DNA"/>
</dbReference>
<dbReference type="AlphaFoldDB" id="A0AAW2ZTV1"/>